<reference evidence="2" key="1">
    <citation type="submission" date="2018-05" db="EMBL/GenBank/DDBJ databases">
        <authorList>
            <person name="Lanie J.A."/>
            <person name="Ng W.-L."/>
            <person name="Kazmierczak K.M."/>
            <person name="Andrzejewski T.M."/>
            <person name="Davidsen T.M."/>
            <person name="Wayne K.J."/>
            <person name="Tettelin H."/>
            <person name="Glass J.I."/>
            <person name="Rusch D."/>
            <person name="Podicherti R."/>
            <person name="Tsui H.-C.T."/>
            <person name="Winkler M.E."/>
        </authorList>
    </citation>
    <scope>NUCLEOTIDE SEQUENCE</scope>
</reference>
<organism evidence="2">
    <name type="scientific">marine metagenome</name>
    <dbReference type="NCBI Taxonomy" id="408172"/>
    <lineage>
        <taxon>unclassified sequences</taxon>
        <taxon>metagenomes</taxon>
        <taxon>ecological metagenomes</taxon>
    </lineage>
</organism>
<evidence type="ECO:0000313" key="2">
    <source>
        <dbReference type="EMBL" id="SVE40157.1"/>
    </source>
</evidence>
<dbReference type="AlphaFoldDB" id="A0A383D6H2"/>
<sequence>VVAIASGCAIFSLYGFALTESSGSVADTIAVAVGVLLTTRPKILSVSCTARTRTEQQGNEREENESGTARVGYPHGGAPG</sequence>
<evidence type="ECO:0000256" key="1">
    <source>
        <dbReference type="SAM" id="MobiDB-lite"/>
    </source>
</evidence>
<feature type="region of interest" description="Disordered" evidence="1">
    <location>
        <begin position="50"/>
        <end position="80"/>
    </location>
</feature>
<dbReference type="EMBL" id="UINC01214774">
    <property type="protein sequence ID" value="SVE40157.1"/>
    <property type="molecule type" value="Genomic_DNA"/>
</dbReference>
<gene>
    <name evidence="2" type="ORF">METZ01_LOCUS493011</name>
</gene>
<accession>A0A383D6H2</accession>
<protein>
    <submittedName>
        <fullName evidence="2">Uncharacterized protein</fullName>
    </submittedName>
</protein>
<feature type="non-terminal residue" evidence="2">
    <location>
        <position position="1"/>
    </location>
</feature>
<name>A0A383D6H2_9ZZZZ</name>
<feature type="compositionally biased region" description="Basic and acidic residues" evidence="1">
    <location>
        <begin position="52"/>
        <end position="61"/>
    </location>
</feature>
<proteinExistence type="predicted"/>